<keyword evidence="4" id="KW-1185">Reference proteome</keyword>
<sequence>MKKVLILAIALVVQTTFAQVTKSLGDFNTVKVFDKLEVKLIASNENKAVVSGTRESEVEFVNKNGELKIRMPFPKLLSGDAISVKLYFKSIDGVEASEGSFVSSDATFKGTIMDISAREGSQINLELDGVQKVNVRAVTGGIVALSGSAVNQDVVIMSGGILNAKDLKSAQISISVSAGGSAEINASVLVDAKVKAGGSIYVYGSPEQINKETLFGGKIIEKN</sequence>
<protein>
    <submittedName>
        <fullName evidence="3">DUF2807 domain-containing protein</fullName>
    </submittedName>
</protein>
<comment type="caution">
    <text evidence="3">The sequence shown here is derived from an EMBL/GenBank/DDBJ whole genome shotgun (WGS) entry which is preliminary data.</text>
</comment>
<feature type="signal peptide" evidence="1">
    <location>
        <begin position="1"/>
        <end position="18"/>
    </location>
</feature>
<evidence type="ECO:0000259" key="2">
    <source>
        <dbReference type="Pfam" id="PF10988"/>
    </source>
</evidence>
<feature type="domain" description="Putative auto-transporter adhesin head GIN" evidence="2">
    <location>
        <begin position="26"/>
        <end position="206"/>
    </location>
</feature>
<organism evidence="3 4">
    <name type="scientific">Flavobacterium muglaense</name>
    <dbReference type="NCBI Taxonomy" id="2764716"/>
    <lineage>
        <taxon>Bacteria</taxon>
        <taxon>Pseudomonadati</taxon>
        <taxon>Bacteroidota</taxon>
        <taxon>Flavobacteriia</taxon>
        <taxon>Flavobacteriales</taxon>
        <taxon>Flavobacteriaceae</taxon>
        <taxon>Flavobacterium</taxon>
    </lineage>
</organism>
<dbReference type="EMBL" id="JACRUL010000076">
    <property type="protein sequence ID" value="MBC5846140.1"/>
    <property type="molecule type" value="Genomic_DNA"/>
</dbReference>
<proteinExistence type="predicted"/>
<feature type="chain" id="PRO_5037794713" evidence="1">
    <location>
        <begin position="19"/>
        <end position="223"/>
    </location>
</feature>
<dbReference type="Proteomes" id="UP000641454">
    <property type="component" value="Unassembled WGS sequence"/>
</dbReference>
<accession>A0A923N518</accession>
<keyword evidence="1" id="KW-0732">Signal</keyword>
<dbReference type="RefSeq" id="WP_187021497.1">
    <property type="nucleotide sequence ID" value="NZ_JACRUK010000075.1"/>
</dbReference>
<evidence type="ECO:0000313" key="3">
    <source>
        <dbReference type="EMBL" id="MBC5846140.1"/>
    </source>
</evidence>
<name>A0A923N518_9FLAO</name>
<dbReference type="Pfam" id="PF10988">
    <property type="entry name" value="DUF2807"/>
    <property type="match status" value="1"/>
</dbReference>
<reference evidence="3 4" key="1">
    <citation type="submission" date="2020-08" db="EMBL/GenBank/DDBJ databases">
        <title>Description of novel Flavobacterium F-392 isolate.</title>
        <authorList>
            <person name="Saticioglu I.B."/>
            <person name="Duman M."/>
            <person name="Altun S."/>
        </authorList>
    </citation>
    <scope>NUCLEOTIDE SEQUENCE [LARGE SCALE GENOMIC DNA]</scope>
    <source>
        <strain evidence="3 4">F-392</strain>
    </source>
</reference>
<dbReference type="AlphaFoldDB" id="A0A923N518"/>
<dbReference type="InterPro" id="IPR021255">
    <property type="entry name" value="DUF2807"/>
</dbReference>
<dbReference type="Gene3D" id="2.160.20.120">
    <property type="match status" value="1"/>
</dbReference>
<evidence type="ECO:0000256" key="1">
    <source>
        <dbReference type="SAM" id="SignalP"/>
    </source>
</evidence>
<evidence type="ECO:0000313" key="4">
    <source>
        <dbReference type="Proteomes" id="UP000641454"/>
    </source>
</evidence>
<gene>
    <name evidence="3" type="ORF">H8R25_17115</name>
</gene>